<dbReference type="PANTHER" id="PTHR12429">
    <property type="entry name" value="NEURALIZED"/>
    <property type="match status" value="1"/>
</dbReference>
<feature type="compositionally biased region" description="Basic and acidic residues" evidence="1">
    <location>
        <begin position="35"/>
        <end position="53"/>
    </location>
</feature>
<keyword evidence="4" id="KW-1185">Reference proteome</keyword>
<dbReference type="GO" id="GO:0061630">
    <property type="term" value="F:ubiquitin protein ligase activity"/>
    <property type="evidence" value="ECO:0007669"/>
    <property type="project" value="TreeGrafter"/>
</dbReference>
<feature type="compositionally biased region" description="Basic and acidic residues" evidence="1">
    <location>
        <begin position="133"/>
        <end position="165"/>
    </location>
</feature>
<reference evidence="3" key="3">
    <citation type="submission" date="2023-05" db="EMBL/GenBank/DDBJ databases">
        <authorList>
            <person name="Smith C.H."/>
        </authorList>
    </citation>
    <scope>NUCLEOTIDE SEQUENCE</scope>
    <source>
        <strain evidence="3">CHS0354</strain>
        <tissue evidence="3">Mantle</tissue>
    </source>
</reference>
<comment type="caution">
    <text evidence="3">The sequence shown here is derived from an EMBL/GenBank/DDBJ whole genome shotgun (WGS) entry which is preliminary data.</text>
</comment>
<evidence type="ECO:0000313" key="4">
    <source>
        <dbReference type="Proteomes" id="UP001195483"/>
    </source>
</evidence>
<dbReference type="InterPro" id="IPR043136">
    <property type="entry name" value="B30.2/SPRY_sf"/>
</dbReference>
<dbReference type="InterPro" id="IPR025574">
    <property type="entry name" value="Nucleoporin_FG_rpt"/>
</dbReference>
<organism evidence="3 4">
    <name type="scientific">Potamilus streckersoni</name>
    <dbReference type="NCBI Taxonomy" id="2493646"/>
    <lineage>
        <taxon>Eukaryota</taxon>
        <taxon>Metazoa</taxon>
        <taxon>Spiralia</taxon>
        <taxon>Lophotrochozoa</taxon>
        <taxon>Mollusca</taxon>
        <taxon>Bivalvia</taxon>
        <taxon>Autobranchia</taxon>
        <taxon>Heteroconchia</taxon>
        <taxon>Palaeoheterodonta</taxon>
        <taxon>Unionida</taxon>
        <taxon>Unionoidea</taxon>
        <taxon>Unionidae</taxon>
        <taxon>Ambleminae</taxon>
        <taxon>Lampsilini</taxon>
        <taxon>Potamilus</taxon>
    </lineage>
</organism>
<dbReference type="Pfam" id="PF07177">
    <property type="entry name" value="Neuralized"/>
    <property type="match status" value="2"/>
</dbReference>
<dbReference type="FunFam" id="2.60.120.920:FF:000001">
    <property type="entry name" value="neuralized-like protein 4 isoform X1"/>
    <property type="match status" value="2"/>
</dbReference>
<protein>
    <recommendedName>
        <fullName evidence="2">NHR domain-containing protein</fullName>
    </recommendedName>
</protein>
<sequence>MLGSSDIKNHPDNGIFGSSAIKNHPDNGMFGSSDIKNHPDNGMFRSRDIKNHPDNGMFGSSDIKNHPDNGMFGSSDIKNHPDNGMFRSRDIKNHPDNGMFGSSDIKNHPDNGMFGSSDITNHTDNDMFGSSDIKNHPDNDMLESSDIKNHPDNGMFRSRDIKNHPDNGMFGSSDIKNHPDNGMFGSSDIKNHPDNGMFGSSDIKNHPDNGMFRSRDIKNHPDNGMFGSSDIKNHPDNDMLGSSDIKNHPDNGMFGSSDIKNHTDNGMFGSSDIKNHPDNGMFGSSDIKNHPDNGMFGSSDIKNHPDNGMFWSSDIKNHPDNEVTHRFSQCAGKNVLIKNNGCMATRVRNFNHGLVFSSDPLKKDEIFEVRVEQLSHQWSGSLRIGLTSMAISDTTPVSLIPLSSIDLTLKTTWIVTGSEVKRSGVVIKENYAASLERLEAGTRVGVQRSHDGTMHIYINGEDMGIAASNIPKNVFAVIDLFGMVDSVSVVSNAVMGTESTVSTPTDDSELTCHVEVDSDQDKDTSAAPCLQFNSNHGKNIMLCNGRLTAERAASYNQGVVVSCQKLTKNRLFQIRLDQLNPRWSSSLMVGVLSFPPDRFNFPVSALAIKKSCIVVQGDAVYVCGAKIKEHYGPNLDKLHRGHMVGVLVDEENAMHLYVNGVDQGVAMREVSQPCYAIIDLYGQCEKVTIMPEEINAVLQPAPVVMEDREKADLDDVVKEKQQQQQSRSTDVNIAVRNCEYLNICNRIKSQLALPDGYFDPQLNMCFCETCHKIRGDETYIRKGDPPREFAVPFGWCKFMLRLSNKAHLLNVAEKWHVAYYGCHMEALRRILDSCDLHSPGETVNGGSLLLPQPPLFTEKTQPDGCAVNPISLSPTLRYAGCNEFAPKNKVIDPKTKKTYYARVAIQAWVKPGSYKIGPQSIQANEPIDPRFSNNELEWSTKEHGSTMIQALLIKIE</sequence>
<dbReference type="SMART" id="SM00588">
    <property type="entry name" value="NEUZ"/>
    <property type="match status" value="2"/>
</dbReference>
<dbReference type="PANTHER" id="PTHR12429:SF8">
    <property type="entry name" value="NEURALIZED-LIKE PROTEIN 2"/>
    <property type="match status" value="1"/>
</dbReference>
<dbReference type="Proteomes" id="UP001195483">
    <property type="component" value="Unassembled WGS sequence"/>
</dbReference>
<proteinExistence type="predicted"/>
<dbReference type="Gene3D" id="2.60.120.920">
    <property type="match status" value="2"/>
</dbReference>
<accession>A0AAE0T4T2</accession>
<reference evidence="3" key="2">
    <citation type="journal article" date="2021" name="Genome Biol. Evol.">
        <title>Developing a high-quality reference genome for a parasitic bivalve with doubly uniparental inheritance (Bivalvia: Unionida).</title>
        <authorList>
            <person name="Smith C.H."/>
        </authorList>
    </citation>
    <scope>NUCLEOTIDE SEQUENCE</scope>
    <source>
        <strain evidence="3">CHS0354</strain>
        <tissue evidence="3">Mantle</tissue>
    </source>
</reference>
<dbReference type="Pfam" id="PF13634">
    <property type="entry name" value="Nucleoporin_FG"/>
    <property type="match status" value="2"/>
</dbReference>
<dbReference type="CDD" id="cd12887">
    <property type="entry name" value="SPRY_NHR_like"/>
    <property type="match status" value="2"/>
</dbReference>
<dbReference type="InterPro" id="IPR006573">
    <property type="entry name" value="NHR_dom"/>
</dbReference>
<feature type="compositionally biased region" description="Basic and acidic residues" evidence="1">
    <location>
        <begin position="203"/>
        <end position="221"/>
    </location>
</feature>
<dbReference type="PROSITE" id="PS51065">
    <property type="entry name" value="NHR"/>
    <property type="match status" value="2"/>
</dbReference>
<feature type="region of interest" description="Disordered" evidence="1">
    <location>
        <begin position="1"/>
        <end position="301"/>
    </location>
</feature>
<dbReference type="AlphaFoldDB" id="A0AAE0T4T2"/>
<feature type="domain" description="NHR" evidence="2">
    <location>
        <begin position="324"/>
        <end position="492"/>
    </location>
</feature>
<feature type="domain" description="NHR" evidence="2">
    <location>
        <begin position="529"/>
        <end position="692"/>
    </location>
</feature>
<dbReference type="EMBL" id="JAEAOA010001808">
    <property type="protein sequence ID" value="KAK3603483.1"/>
    <property type="molecule type" value="Genomic_DNA"/>
</dbReference>
<dbReference type="GO" id="GO:0005643">
    <property type="term" value="C:nuclear pore"/>
    <property type="evidence" value="ECO:0007669"/>
    <property type="project" value="UniProtKB-ARBA"/>
</dbReference>
<feature type="compositionally biased region" description="Basic and acidic residues" evidence="1">
    <location>
        <begin position="77"/>
        <end position="95"/>
    </location>
</feature>
<evidence type="ECO:0000256" key="1">
    <source>
        <dbReference type="SAM" id="MobiDB-lite"/>
    </source>
</evidence>
<reference evidence="3" key="1">
    <citation type="journal article" date="2021" name="Genome Biol. Evol.">
        <title>A High-Quality Reference Genome for a Parasitic Bivalve with Doubly Uniparental Inheritance (Bivalvia: Unionida).</title>
        <authorList>
            <person name="Smith C.H."/>
        </authorList>
    </citation>
    <scope>NUCLEOTIDE SEQUENCE</scope>
    <source>
        <strain evidence="3">CHS0354</strain>
    </source>
</reference>
<evidence type="ECO:0000313" key="3">
    <source>
        <dbReference type="EMBL" id="KAK3603483.1"/>
    </source>
</evidence>
<dbReference type="InterPro" id="IPR037962">
    <property type="entry name" value="Neuralized"/>
</dbReference>
<gene>
    <name evidence="3" type="ORF">CHS0354_030324</name>
</gene>
<evidence type="ECO:0000259" key="2">
    <source>
        <dbReference type="PROSITE" id="PS51065"/>
    </source>
</evidence>
<name>A0AAE0T4T2_9BIVA</name>